<sequence length="1037" mass="120531">MIPVKLTIKGLYSYKEAQEIDFTQLTEASIFGIFGSVGSGKSSILEAITFALYGDTERMNKSGDDRNYNMMNLRSDELYIDFICSAGKDDNKYRFTVKGRRNSKNFNDVKTLERKSYQWMPELNDWSPILVDDAAEKIIGLTYENFKRTIIIPQGRFQEFIELPLSKRTQMMNDIFQLEKYDLAPKAKILKEINEKQLENLAGKLSQIGQNAAEELEIAESSLKNTQTLIQLNNTDLLSKSDDEKKFEEIGKLFESLQLTQNQADELKKQTPDFDRKAERLKQFQYSQFVFRPLFDEKQRKLADLQRDSESLRLKISQENQIRISIEEKTLNLEKITPQFENRDAIKQEVEELDKILKIKECQQIHTDAENNLKRGRVAEDQQKEKIAQLKNLKKESEQRLNHLKASQIDLERVSEVSNWFVIKNNLLKDKEALMKDANSIVAEIEKLKKEKELIYTNTFTELNPEVTEQFSSTEYPEKIPEIRQGLLSKAELLDKEIVHFSTQQALQRYAETLQPGEPCPLCGAAHHPHVLNASEDFESAILQIQNQQKVYRNQVEALDKMKNFILEIEAKIALFESRKIEIKAKWAENNRLITLNEVKFSWNEFSREDNESVKKAFEDAKKQGLTIKELDSDISQKNIEIENAQKHLDEKITPALLKLNNDIIAKITEIEFYKSQVKILSLTDFEGKDKKSILEESQKQQAFYNQIIHEFEQLTKQILEHRDKQNVLFGEISSLQKNLKQHDITLAEILHKIEEQLLNSSVQTESEILQILEWNINPEAEQAMIDDFRKTLHTALSRLKELEENTKGLRYDAEIHEKLRVDIESLGQKLNDLRKEEGSLNAQAEKLRKDLSEQAQLLKEREKLDIRGKDIDTLSKLFKSSGFVSYVSSMHLQNLCNQANVRFHKMTRHQLQLEIYESSPSQYDFLVRDLLNEGKTRGIKTLSGGQKFQVALSLALALADNIHMQTHSKHNFFFLDEGFGSLDKESLYEVFETLKSLRKENRIVGVISHVEDLQQEIDRFLRIRNDEERGSIVEMN</sequence>
<dbReference type="GO" id="GO:0016887">
    <property type="term" value="F:ATP hydrolysis activity"/>
    <property type="evidence" value="ECO:0007669"/>
    <property type="project" value="InterPro"/>
</dbReference>
<reference evidence="3 4" key="1">
    <citation type="submission" date="2016-10" db="EMBL/GenBank/DDBJ databases">
        <authorList>
            <person name="de Groot N.N."/>
        </authorList>
    </citation>
    <scope>NUCLEOTIDE SEQUENCE [LARGE SCALE GENOMIC DNA]</scope>
    <source>
        <strain evidence="4">E92,LMG 26720,CCM 7988</strain>
    </source>
</reference>
<feature type="coiled-coil region" evidence="1">
    <location>
        <begin position="295"/>
        <end position="451"/>
    </location>
</feature>
<keyword evidence="3" id="KW-0378">Hydrolase</keyword>
<keyword evidence="3" id="KW-0269">Exonuclease</keyword>
<protein>
    <submittedName>
        <fullName evidence="3">Exonuclease SbcC</fullName>
    </submittedName>
</protein>
<accession>A0A1I5X097</accession>
<proteinExistence type="predicted"/>
<evidence type="ECO:0000259" key="2">
    <source>
        <dbReference type="Pfam" id="PF13476"/>
    </source>
</evidence>
<keyword evidence="1" id="KW-0175">Coiled coil</keyword>
<dbReference type="InterPro" id="IPR038729">
    <property type="entry name" value="Rad50/SbcC_AAA"/>
</dbReference>
<dbReference type="PANTHER" id="PTHR32114">
    <property type="entry name" value="ABC TRANSPORTER ABCH.3"/>
    <property type="match status" value="1"/>
</dbReference>
<dbReference type="Proteomes" id="UP000199306">
    <property type="component" value="Unassembled WGS sequence"/>
</dbReference>
<keyword evidence="3" id="KW-0540">Nuclease</keyword>
<dbReference type="Pfam" id="PF13476">
    <property type="entry name" value="AAA_23"/>
    <property type="match status" value="1"/>
</dbReference>
<keyword evidence="4" id="KW-1185">Reference proteome</keyword>
<evidence type="ECO:0000313" key="3">
    <source>
        <dbReference type="EMBL" id="SFQ25344.1"/>
    </source>
</evidence>
<dbReference type="Pfam" id="PF13558">
    <property type="entry name" value="SbcC_Walker_B"/>
    <property type="match status" value="1"/>
</dbReference>
<feature type="coiled-coil region" evidence="1">
    <location>
        <begin position="786"/>
        <end position="865"/>
    </location>
</feature>
<dbReference type="RefSeq" id="WP_092018758.1">
    <property type="nucleotide sequence ID" value="NZ_FOXH01000013.1"/>
</dbReference>
<dbReference type="STRING" id="1079859.SAMN04515674_11347"/>
<dbReference type="GO" id="GO:0004527">
    <property type="term" value="F:exonuclease activity"/>
    <property type="evidence" value="ECO:0007669"/>
    <property type="project" value="UniProtKB-KW"/>
</dbReference>
<dbReference type="PANTHER" id="PTHR32114:SF2">
    <property type="entry name" value="ABC TRANSPORTER ABCH.3"/>
    <property type="match status" value="1"/>
</dbReference>
<dbReference type="OrthoDB" id="9795626at2"/>
<dbReference type="Gene3D" id="3.40.50.300">
    <property type="entry name" value="P-loop containing nucleotide triphosphate hydrolases"/>
    <property type="match status" value="2"/>
</dbReference>
<feature type="domain" description="Rad50/SbcC-type AAA" evidence="2">
    <location>
        <begin position="5"/>
        <end position="209"/>
    </location>
</feature>
<gene>
    <name evidence="3" type="ORF">SAMN04515674_11347</name>
</gene>
<name>A0A1I5X097_9BACT</name>
<evidence type="ECO:0000256" key="1">
    <source>
        <dbReference type="SAM" id="Coils"/>
    </source>
</evidence>
<evidence type="ECO:0000313" key="4">
    <source>
        <dbReference type="Proteomes" id="UP000199306"/>
    </source>
</evidence>
<dbReference type="AlphaFoldDB" id="A0A1I5X097"/>
<dbReference type="EMBL" id="FOXH01000013">
    <property type="protein sequence ID" value="SFQ25344.1"/>
    <property type="molecule type" value="Genomic_DNA"/>
</dbReference>
<dbReference type="GO" id="GO:0006302">
    <property type="term" value="P:double-strand break repair"/>
    <property type="evidence" value="ECO:0007669"/>
    <property type="project" value="InterPro"/>
</dbReference>
<dbReference type="SUPFAM" id="SSF52540">
    <property type="entry name" value="P-loop containing nucleoside triphosphate hydrolases"/>
    <property type="match status" value="2"/>
</dbReference>
<dbReference type="InterPro" id="IPR027417">
    <property type="entry name" value="P-loop_NTPase"/>
</dbReference>
<organism evidence="3 4">
    <name type="scientific">Pseudarcicella hirudinis</name>
    <dbReference type="NCBI Taxonomy" id="1079859"/>
    <lineage>
        <taxon>Bacteria</taxon>
        <taxon>Pseudomonadati</taxon>
        <taxon>Bacteroidota</taxon>
        <taxon>Cytophagia</taxon>
        <taxon>Cytophagales</taxon>
        <taxon>Flectobacillaceae</taxon>
        <taxon>Pseudarcicella</taxon>
    </lineage>
</organism>